<dbReference type="AlphaFoldDB" id="A0A6L2K5V2"/>
<sequence>MNLVATQEVALDNVLVCPKLPNQEFVKPPSDEEMVPFIKELRCIFGKSIGQDRLRPSRAQILWGMFYKKNVDFVALLWEDFMFQADNREISFARKENMPYPRFTKVIISHLIYKDKTIYIRNRINLHTIRDDSLLEEEPAKKPKPTKHPEPAKKSTPAKKDKALKRSKRDTTIHQAGGSSEGADSESKVPDEPKGKSIDTSEGTSLKLVVPNVSTAVSSESKNESWGDSGDEDNNKVMMKMFLKVMMIMNKLMINGQNPMIKKKKHKMMSTLTDAKPDDEDKGYKKMTNAKTKDADHVNVNQEGAGNQVKDDAQATQKTEIPVPSSSISSDYDVKYLNFDNIPLVDIEVVSMLDVNVQHEVPCTLSLLFIHVSVISEHNVINPPKTVITTSATTISSLMSSLFPHL</sequence>
<reference evidence="2" key="1">
    <citation type="journal article" date="2019" name="Sci. Rep.">
        <title>Draft genome of Tanacetum cinerariifolium, the natural source of mosquito coil.</title>
        <authorList>
            <person name="Yamashiro T."/>
            <person name="Shiraishi A."/>
            <person name="Satake H."/>
            <person name="Nakayama K."/>
        </authorList>
    </citation>
    <scope>NUCLEOTIDE SEQUENCE</scope>
</reference>
<evidence type="ECO:0000313" key="2">
    <source>
        <dbReference type="EMBL" id="GEU43455.1"/>
    </source>
</evidence>
<dbReference type="EMBL" id="BKCJ010001711">
    <property type="protein sequence ID" value="GEU43455.1"/>
    <property type="molecule type" value="Genomic_DNA"/>
</dbReference>
<feature type="compositionally biased region" description="Basic and acidic residues" evidence="1">
    <location>
        <begin position="185"/>
        <end position="199"/>
    </location>
</feature>
<organism evidence="2">
    <name type="scientific">Tanacetum cinerariifolium</name>
    <name type="common">Dalmatian daisy</name>
    <name type="synonym">Chrysanthemum cinerariifolium</name>
    <dbReference type="NCBI Taxonomy" id="118510"/>
    <lineage>
        <taxon>Eukaryota</taxon>
        <taxon>Viridiplantae</taxon>
        <taxon>Streptophyta</taxon>
        <taxon>Embryophyta</taxon>
        <taxon>Tracheophyta</taxon>
        <taxon>Spermatophyta</taxon>
        <taxon>Magnoliopsida</taxon>
        <taxon>eudicotyledons</taxon>
        <taxon>Gunneridae</taxon>
        <taxon>Pentapetalae</taxon>
        <taxon>asterids</taxon>
        <taxon>campanulids</taxon>
        <taxon>Asterales</taxon>
        <taxon>Asteraceae</taxon>
        <taxon>Asteroideae</taxon>
        <taxon>Anthemideae</taxon>
        <taxon>Anthemidinae</taxon>
        <taxon>Tanacetum</taxon>
    </lineage>
</organism>
<feature type="region of interest" description="Disordered" evidence="1">
    <location>
        <begin position="135"/>
        <end position="234"/>
    </location>
</feature>
<feature type="compositionally biased region" description="Polar residues" evidence="1">
    <location>
        <begin position="212"/>
        <end position="226"/>
    </location>
</feature>
<accession>A0A6L2K5V2</accession>
<feature type="compositionally biased region" description="Polar residues" evidence="1">
    <location>
        <begin position="314"/>
        <end position="327"/>
    </location>
</feature>
<proteinExistence type="predicted"/>
<comment type="caution">
    <text evidence="2">The sequence shown here is derived from an EMBL/GenBank/DDBJ whole genome shotgun (WGS) entry which is preliminary data.</text>
</comment>
<gene>
    <name evidence="2" type="ORF">Tci_015433</name>
</gene>
<feature type="region of interest" description="Disordered" evidence="1">
    <location>
        <begin position="304"/>
        <end position="327"/>
    </location>
</feature>
<name>A0A6L2K5V2_TANCI</name>
<protein>
    <submittedName>
        <fullName evidence="2">Uncharacterized protein</fullName>
    </submittedName>
</protein>
<feature type="compositionally biased region" description="Basic and acidic residues" evidence="1">
    <location>
        <begin position="135"/>
        <end position="161"/>
    </location>
</feature>
<evidence type="ECO:0000256" key="1">
    <source>
        <dbReference type="SAM" id="MobiDB-lite"/>
    </source>
</evidence>